<dbReference type="GO" id="GO:0000433">
    <property type="term" value="P:carbon catabolite repression of transcription from RNA polymerase II promoter by glucose"/>
    <property type="evidence" value="ECO:0007669"/>
    <property type="project" value="TreeGrafter"/>
</dbReference>
<evidence type="ECO:0000313" key="13">
    <source>
        <dbReference type="Proteomes" id="UP000193920"/>
    </source>
</evidence>
<dbReference type="Gene3D" id="3.30.160.60">
    <property type="entry name" value="Classic Zinc Finger"/>
    <property type="match status" value="2"/>
</dbReference>
<dbReference type="GO" id="GO:0008270">
    <property type="term" value="F:zinc ion binding"/>
    <property type="evidence" value="ECO:0007669"/>
    <property type="project" value="UniProtKB-KW"/>
</dbReference>
<dbReference type="OrthoDB" id="3437960at2759"/>
<name>A0A1Y1Z1D5_9FUNG</name>
<keyword evidence="6" id="KW-0805">Transcription regulation</keyword>
<protein>
    <recommendedName>
        <fullName evidence="11">C2H2-type domain-containing protein</fullName>
    </recommendedName>
</protein>
<evidence type="ECO:0000256" key="9">
    <source>
        <dbReference type="PROSITE-ProRule" id="PRU00042"/>
    </source>
</evidence>
<dbReference type="GO" id="GO:0005737">
    <property type="term" value="C:cytoplasm"/>
    <property type="evidence" value="ECO:0007669"/>
    <property type="project" value="TreeGrafter"/>
</dbReference>
<dbReference type="GO" id="GO:0000978">
    <property type="term" value="F:RNA polymerase II cis-regulatory region sequence-specific DNA binding"/>
    <property type="evidence" value="ECO:0007669"/>
    <property type="project" value="TreeGrafter"/>
</dbReference>
<keyword evidence="8" id="KW-0539">Nucleus</keyword>
<keyword evidence="7" id="KW-0804">Transcription</keyword>
<dbReference type="SMART" id="SM00355">
    <property type="entry name" value="ZnF_C2H2"/>
    <property type="match status" value="2"/>
</dbReference>
<sequence>MSSIPILPTYSSVVFRQNETTKTQYVSKPFKCMTCLRSFRRMEHLNRHILTHTGERPFKCEVEGCGRCFSRQDTLLRHLKVHDKSRDKKKKQKQTKKTQKKKTKNSVKRKSVQEDNIEENNKKQKFDSINISSSSKESNLNLSTEVLSKNGSINSKIENNEKDYSKSTFGSNTEIFSEPKDTLNAEGNNNNNNINTNYDSNFNSLNSDSNSSSSCVKNKPISVSNIDEAMKLFNLSSSPSQSSNSIFNTYEEQSILSNRYNNKLNYETTSNMDNTINTSKQSRRDFSYDTSNHNSMIPSENRPIFERIQDSNEYTQDLEGLGEFNLEDFNLQPQNKLSTSSAKDLNNYTILNDSLMMDMNIQHASSSKNSVTINSPNNNYNKSFASKTNPLLLSSSLNPSSSSLLVDSAISKQYNSNLNSNSNSNSNINTNTDINTNSNSNTNTNTNTNLDSSLSLTIPLEVSPRKRRINNFYSSMTMPQDDSKGIIHEKKSYTEKSSITIPTNFKTDENNMLGSLNLPLGNYRANYSSVLSNNSNPSSLLAVQGVGMEEKGKLNNLYLMEDERKSNNIYRSTPITLELPSSSSPNYNSYVATDVEIESKIKITENVTNSIVQQQQQKSPNENETSNIINTTNTETTSNIPLKPLVTSSKNEEITDLQSSVSSNYLTPPLSPSLPTSTFIECQEKTYQRTKIYPCGLDTPCVDNCNCNECIATMTLPSLINRYTETIKEEDRNDFASTSLASPSVSLMDASFNTMNIPTNSANDSKIGVDVMTSSSSPLNETNEDTCHCEHCRNSNDGYSQSQNIEQGNLDRINDHNQHDYNNDSDHDHDHDHDHDIHCQCHREENQELVEGVSRSLANEEEIQVNNNNSMDEQVNYKEGDVIIEVGCSNVNCPNMNCPKKFFRPIASVSGGKICSTSEAMDMLNEAPCSNYNPLYHLIAAAELATKRINKRCTNSEENQDGDENNECSHCQSCQCTHDVNDIVDKEENTQSHSTSSYKNYSPDIENCHLALSTTSPSEIEALDASDRHSNFKNYRSIKAKIGSHHHTKSHLNNNENTISVTETSQYHNINMMKDNIILTTTTSTTSSLSKQKNSEEKNHLYGRIYIRQDYNDSPSVTSAASYAGINYTKLLANQMKLKAESNKKNIQNYEIFKNELVSTPSSILSTSSAALNPIASDIQKRISTTSSSSYSSTLNSNTNIFKNNKLSWVPAPIQSQLEPNINPFILKSNLYGNVNFSSLRKDKSLTEKLIENSDRAVDSCQVNILDKEEAIKQAIRCSNCPHSDRCYKRIRIEQLLN</sequence>
<keyword evidence="3" id="KW-0677">Repeat</keyword>
<evidence type="ECO:0000256" key="6">
    <source>
        <dbReference type="ARBA" id="ARBA00023015"/>
    </source>
</evidence>
<evidence type="ECO:0000256" key="7">
    <source>
        <dbReference type="ARBA" id="ARBA00023163"/>
    </source>
</evidence>
<feature type="region of interest" description="Disordered" evidence="10">
    <location>
        <begin position="79"/>
        <end position="121"/>
    </location>
</feature>
<feature type="region of interest" description="Disordered" evidence="10">
    <location>
        <begin position="812"/>
        <end position="835"/>
    </location>
</feature>
<feature type="region of interest" description="Disordered" evidence="10">
    <location>
        <begin position="417"/>
        <end position="450"/>
    </location>
</feature>
<keyword evidence="4 9" id="KW-0863">Zinc-finger</keyword>
<feature type="domain" description="C2H2-type" evidence="11">
    <location>
        <begin position="30"/>
        <end position="57"/>
    </location>
</feature>
<dbReference type="SUPFAM" id="SSF57667">
    <property type="entry name" value="beta-beta-alpha zinc fingers"/>
    <property type="match status" value="1"/>
</dbReference>
<dbReference type="FunFam" id="3.30.160.60:FF:000340">
    <property type="entry name" value="zinc finger protein 473 isoform X1"/>
    <property type="match status" value="1"/>
</dbReference>
<evidence type="ECO:0000256" key="3">
    <source>
        <dbReference type="ARBA" id="ARBA00022737"/>
    </source>
</evidence>
<comment type="subcellular location">
    <subcellularLocation>
        <location evidence="1">Nucleus</location>
    </subcellularLocation>
</comment>
<feature type="region of interest" description="Disordered" evidence="10">
    <location>
        <begin position="156"/>
        <end position="216"/>
    </location>
</feature>
<evidence type="ECO:0000256" key="10">
    <source>
        <dbReference type="SAM" id="MobiDB-lite"/>
    </source>
</evidence>
<keyword evidence="5" id="KW-0862">Zinc</keyword>
<dbReference type="EMBL" id="MCOG01000470">
    <property type="protein sequence ID" value="ORY03996.1"/>
    <property type="molecule type" value="Genomic_DNA"/>
</dbReference>
<evidence type="ECO:0000256" key="8">
    <source>
        <dbReference type="ARBA" id="ARBA00023242"/>
    </source>
</evidence>
<evidence type="ECO:0000313" key="12">
    <source>
        <dbReference type="EMBL" id="ORY03996.1"/>
    </source>
</evidence>
<dbReference type="GO" id="GO:0005634">
    <property type="term" value="C:nucleus"/>
    <property type="evidence" value="ECO:0007669"/>
    <property type="project" value="UniProtKB-SubCell"/>
</dbReference>
<evidence type="ECO:0000256" key="2">
    <source>
        <dbReference type="ARBA" id="ARBA00022723"/>
    </source>
</evidence>
<reference evidence="12 13" key="1">
    <citation type="submission" date="2016-08" db="EMBL/GenBank/DDBJ databases">
        <title>A Parts List for Fungal Cellulosomes Revealed by Comparative Genomics.</title>
        <authorList>
            <consortium name="DOE Joint Genome Institute"/>
            <person name="Haitjema C.H."/>
            <person name="Gilmore S.P."/>
            <person name="Henske J.K."/>
            <person name="Solomon K.V."/>
            <person name="De Groot R."/>
            <person name="Kuo A."/>
            <person name="Mondo S.J."/>
            <person name="Salamov A.A."/>
            <person name="Labutti K."/>
            <person name="Zhao Z."/>
            <person name="Chiniquy J."/>
            <person name="Barry K."/>
            <person name="Brewer H.M."/>
            <person name="Purvine S.O."/>
            <person name="Wright A.T."/>
            <person name="Boxma B."/>
            <person name="Van Alen T."/>
            <person name="Hackstein J.H."/>
            <person name="Baker S.E."/>
            <person name="Grigoriev I.V."/>
            <person name="O'Malley M.A."/>
        </authorList>
    </citation>
    <scope>NUCLEOTIDE SEQUENCE [LARGE SCALE GENOMIC DNA]</scope>
    <source>
        <strain evidence="12 13">G1</strain>
    </source>
</reference>
<dbReference type="STRING" id="1754190.A0A1Y1Z1D5"/>
<feature type="domain" description="C2H2-type" evidence="11">
    <location>
        <begin position="58"/>
        <end position="87"/>
    </location>
</feature>
<proteinExistence type="predicted"/>
<accession>A0A1Y1Z1D5</accession>
<evidence type="ECO:0000256" key="1">
    <source>
        <dbReference type="ARBA" id="ARBA00004123"/>
    </source>
</evidence>
<evidence type="ECO:0000256" key="5">
    <source>
        <dbReference type="ARBA" id="ARBA00022833"/>
    </source>
</evidence>
<keyword evidence="2" id="KW-0479">Metal-binding</keyword>
<comment type="caution">
    <text evidence="12">The sequence shown here is derived from an EMBL/GenBank/DDBJ whole genome shotgun (WGS) entry which is preliminary data.</text>
</comment>
<dbReference type="PANTHER" id="PTHR47428">
    <property type="entry name" value="REGULATORY PROTEIN MIG1-RELATED"/>
    <property type="match status" value="1"/>
</dbReference>
<dbReference type="Proteomes" id="UP000193920">
    <property type="component" value="Unassembled WGS sequence"/>
</dbReference>
<gene>
    <name evidence="12" type="ORF">LY90DRAFT_215370</name>
</gene>
<keyword evidence="13" id="KW-1185">Reference proteome</keyword>
<dbReference type="InterPro" id="IPR013087">
    <property type="entry name" value="Znf_C2H2_type"/>
</dbReference>
<feature type="compositionally biased region" description="Basic residues" evidence="10">
    <location>
        <begin position="79"/>
        <end position="110"/>
    </location>
</feature>
<dbReference type="FunFam" id="3.30.160.60:FF:000446">
    <property type="entry name" value="Zinc finger protein"/>
    <property type="match status" value="1"/>
</dbReference>
<evidence type="ECO:0000259" key="11">
    <source>
        <dbReference type="PROSITE" id="PS50157"/>
    </source>
</evidence>
<evidence type="ECO:0000256" key="4">
    <source>
        <dbReference type="ARBA" id="ARBA00022771"/>
    </source>
</evidence>
<dbReference type="InterPro" id="IPR051007">
    <property type="entry name" value="creA/MIG_C2H2-ZnF"/>
</dbReference>
<dbReference type="PROSITE" id="PS50157">
    <property type="entry name" value="ZINC_FINGER_C2H2_2"/>
    <property type="match status" value="2"/>
</dbReference>
<organism evidence="12 13">
    <name type="scientific">Neocallimastix californiae</name>
    <dbReference type="NCBI Taxonomy" id="1754190"/>
    <lineage>
        <taxon>Eukaryota</taxon>
        <taxon>Fungi</taxon>
        <taxon>Fungi incertae sedis</taxon>
        <taxon>Chytridiomycota</taxon>
        <taxon>Chytridiomycota incertae sedis</taxon>
        <taxon>Neocallimastigomycetes</taxon>
        <taxon>Neocallimastigales</taxon>
        <taxon>Neocallimastigaceae</taxon>
        <taxon>Neocallimastix</taxon>
    </lineage>
</organism>
<feature type="compositionally biased region" description="Low complexity" evidence="10">
    <location>
        <begin position="184"/>
        <end position="214"/>
    </location>
</feature>
<feature type="compositionally biased region" description="Polar residues" evidence="10">
    <location>
        <begin position="166"/>
        <end position="175"/>
    </location>
</feature>
<dbReference type="PANTHER" id="PTHR47428:SF1">
    <property type="entry name" value="REGULATORY PROTEIN MIG1-RELATED"/>
    <property type="match status" value="1"/>
</dbReference>
<dbReference type="InterPro" id="IPR036236">
    <property type="entry name" value="Znf_C2H2_sf"/>
</dbReference>
<dbReference type="PROSITE" id="PS00028">
    <property type="entry name" value="ZINC_FINGER_C2H2_1"/>
    <property type="match status" value="2"/>
</dbReference>